<protein>
    <submittedName>
        <fullName evidence="2">Flavin-dependent dehydrogenase</fullName>
    </submittedName>
</protein>
<gene>
    <name evidence="2" type="ORF">EV653_6742</name>
</gene>
<dbReference type="InterPro" id="IPR002938">
    <property type="entry name" value="FAD-bd"/>
</dbReference>
<name>A0A4R8BXW6_9ACTN</name>
<dbReference type="GO" id="GO:0071949">
    <property type="term" value="F:FAD binding"/>
    <property type="evidence" value="ECO:0007669"/>
    <property type="project" value="InterPro"/>
</dbReference>
<dbReference type="PANTHER" id="PTHR42685:SF22">
    <property type="entry name" value="CONDITIONED MEDIUM FACTOR RECEPTOR 1"/>
    <property type="match status" value="1"/>
</dbReference>
<keyword evidence="3" id="KW-1185">Reference proteome</keyword>
<sequence>MYDVVVVGARCAGAATGRLLAGMGHDVLMVDRTPLPSDTLSTHGLIRGGVVQLSRWGLLDRVLGSGAPPITQVLFDIEGDPKVRRIKQRAGVDMLVAPRRRVLDSLLADAAGEAGARLQSGVTAIGVLRTDDGRVNGIAGLTTRGDYIELPARMVVGADGRGSRMAGFLGAEMLERFTSPCAVFYTYVTGLRRDTYEFHIASDAFAGVFPTNDGEACVWLIRPTPLLEPIRTAGAERSTVFVEQLELLVPDLGRRVRAGRITARLRGTANLPNYRRRAHGPGWALVGDAGYHRDPITGHGITDAFRDAELLATAIDRSLREPTSERAALTSYQESRDAMGREVFDLTRALTAFPPPSRFVELQLELSDALEREADQLAGFPGPRANLAA</sequence>
<dbReference type="AlphaFoldDB" id="A0A4R8BXW6"/>
<dbReference type="Pfam" id="PF01494">
    <property type="entry name" value="FAD_binding_3"/>
    <property type="match status" value="1"/>
</dbReference>
<evidence type="ECO:0000259" key="1">
    <source>
        <dbReference type="Pfam" id="PF01494"/>
    </source>
</evidence>
<dbReference type="RefSeq" id="WP_134108854.1">
    <property type="nucleotide sequence ID" value="NZ_SODP01000003.1"/>
</dbReference>
<evidence type="ECO:0000313" key="2">
    <source>
        <dbReference type="EMBL" id="TDW66710.1"/>
    </source>
</evidence>
<dbReference type="OrthoDB" id="103324at2"/>
<evidence type="ECO:0000313" key="3">
    <source>
        <dbReference type="Proteomes" id="UP000295146"/>
    </source>
</evidence>
<dbReference type="EMBL" id="SODP01000003">
    <property type="protein sequence ID" value="TDW66710.1"/>
    <property type="molecule type" value="Genomic_DNA"/>
</dbReference>
<dbReference type="PANTHER" id="PTHR42685">
    <property type="entry name" value="GERANYLGERANYL DIPHOSPHATE REDUCTASE"/>
    <property type="match status" value="1"/>
</dbReference>
<dbReference type="InterPro" id="IPR050407">
    <property type="entry name" value="Geranylgeranyl_reductase"/>
</dbReference>
<dbReference type="SUPFAM" id="SSF51905">
    <property type="entry name" value="FAD/NAD(P)-binding domain"/>
    <property type="match status" value="1"/>
</dbReference>
<proteinExistence type="predicted"/>
<feature type="domain" description="FAD-binding" evidence="1">
    <location>
        <begin position="2"/>
        <end position="345"/>
    </location>
</feature>
<dbReference type="Gene3D" id="3.50.50.60">
    <property type="entry name" value="FAD/NAD(P)-binding domain"/>
    <property type="match status" value="1"/>
</dbReference>
<accession>A0A4R8BXW6</accession>
<dbReference type="InterPro" id="IPR036188">
    <property type="entry name" value="FAD/NAD-bd_sf"/>
</dbReference>
<reference evidence="2 3" key="1">
    <citation type="submission" date="2019-03" db="EMBL/GenBank/DDBJ databases">
        <title>Genomic Encyclopedia of Type Strains, Phase III (KMG-III): the genomes of soil and plant-associated and newly described type strains.</title>
        <authorList>
            <person name="Whitman W."/>
        </authorList>
    </citation>
    <scope>NUCLEOTIDE SEQUENCE [LARGE SCALE GENOMIC DNA]</scope>
    <source>
        <strain evidence="2 3">VKM Ac-2573</strain>
    </source>
</reference>
<dbReference type="Proteomes" id="UP000295146">
    <property type="component" value="Unassembled WGS sequence"/>
</dbReference>
<comment type="caution">
    <text evidence="2">The sequence shown here is derived from an EMBL/GenBank/DDBJ whole genome shotgun (WGS) entry which is preliminary data.</text>
</comment>
<organism evidence="2 3">
    <name type="scientific">Kribbella pratensis</name>
    <dbReference type="NCBI Taxonomy" id="2512112"/>
    <lineage>
        <taxon>Bacteria</taxon>
        <taxon>Bacillati</taxon>
        <taxon>Actinomycetota</taxon>
        <taxon>Actinomycetes</taxon>
        <taxon>Propionibacteriales</taxon>
        <taxon>Kribbellaceae</taxon>
        <taxon>Kribbella</taxon>
    </lineage>
</organism>
<dbReference type="PRINTS" id="PR00420">
    <property type="entry name" value="RNGMNOXGNASE"/>
</dbReference>